<dbReference type="GO" id="GO:0061651">
    <property type="term" value="F:Atg12 conjugating enzyme activity"/>
    <property type="evidence" value="ECO:0007669"/>
    <property type="project" value="TreeGrafter"/>
</dbReference>
<name>A0AAN9UGS7_9PEZI</name>
<dbReference type="GO" id="GO:0005829">
    <property type="term" value="C:cytosol"/>
    <property type="evidence" value="ECO:0007669"/>
    <property type="project" value="TreeGrafter"/>
</dbReference>
<evidence type="ECO:0000313" key="9">
    <source>
        <dbReference type="Proteomes" id="UP001320420"/>
    </source>
</evidence>
<keyword evidence="5" id="KW-0653">Protein transport</keyword>
<comment type="similarity">
    <text evidence="1">Belongs to the ATG10 family.</text>
</comment>
<dbReference type="GO" id="GO:0032446">
    <property type="term" value="P:protein modification by small protein conjugation"/>
    <property type="evidence" value="ECO:0007669"/>
    <property type="project" value="TreeGrafter"/>
</dbReference>
<keyword evidence="5" id="KW-0813">Transport</keyword>
<dbReference type="Gene3D" id="3.30.1460.50">
    <property type="match status" value="1"/>
</dbReference>
<organism evidence="8 9">
    <name type="scientific">Diatrype stigma</name>
    <dbReference type="NCBI Taxonomy" id="117547"/>
    <lineage>
        <taxon>Eukaryota</taxon>
        <taxon>Fungi</taxon>
        <taxon>Dikarya</taxon>
        <taxon>Ascomycota</taxon>
        <taxon>Pezizomycotina</taxon>
        <taxon>Sordariomycetes</taxon>
        <taxon>Xylariomycetidae</taxon>
        <taxon>Xylariales</taxon>
        <taxon>Diatrypaceae</taxon>
        <taxon>Diatrype</taxon>
    </lineage>
</organism>
<dbReference type="Proteomes" id="UP001320420">
    <property type="component" value="Unassembled WGS sequence"/>
</dbReference>
<keyword evidence="4" id="KW-0833">Ubl conjugation pathway</keyword>
<dbReference type="GO" id="GO:0000422">
    <property type="term" value="P:autophagy of mitochondrion"/>
    <property type="evidence" value="ECO:0007669"/>
    <property type="project" value="TreeGrafter"/>
</dbReference>
<evidence type="ECO:0000256" key="7">
    <source>
        <dbReference type="ARBA" id="ARBA00029833"/>
    </source>
</evidence>
<gene>
    <name evidence="8" type="ORF">SLS62_008951</name>
</gene>
<protein>
    <recommendedName>
        <fullName evidence="2">Ubiquitin-like-conjugating enzyme ATG10</fullName>
    </recommendedName>
    <alternativeName>
        <fullName evidence="7">Autophagy-related protein 10</fullName>
    </alternativeName>
</protein>
<reference evidence="8 9" key="1">
    <citation type="submission" date="2024-02" db="EMBL/GenBank/DDBJ databases">
        <title>De novo assembly and annotation of 12 fungi associated with fruit tree decline syndrome in Ontario, Canada.</title>
        <authorList>
            <person name="Sulman M."/>
            <person name="Ellouze W."/>
            <person name="Ilyukhin E."/>
        </authorList>
    </citation>
    <scope>NUCLEOTIDE SEQUENCE [LARGE SCALE GENOMIC DNA]</scope>
    <source>
        <strain evidence="8 9">M11/M66-122</strain>
    </source>
</reference>
<dbReference type="GO" id="GO:0000045">
    <property type="term" value="P:autophagosome assembly"/>
    <property type="evidence" value="ECO:0007669"/>
    <property type="project" value="TreeGrafter"/>
</dbReference>
<keyword evidence="6" id="KW-0072">Autophagy</keyword>
<dbReference type="GO" id="GO:0015031">
    <property type="term" value="P:protein transport"/>
    <property type="evidence" value="ECO:0007669"/>
    <property type="project" value="UniProtKB-KW"/>
</dbReference>
<comment type="caution">
    <text evidence="8">The sequence shown here is derived from an EMBL/GenBank/DDBJ whole genome shotgun (WGS) entry which is preliminary data.</text>
</comment>
<dbReference type="PANTHER" id="PTHR14957">
    <property type="entry name" value="UBIQUITIN-LIKE-CONJUGATING ENZYME ATG10"/>
    <property type="match status" value="1"/>
</dbReference>
<keyword evidence="9" id="KW-1185">Reference proteome</keyword>
<accession>A0AAN9UGS7</accession>
<dbReference type="EMBL" id="JAKJXP020000088">
    <property type="protein sequence ID" value="KAK7747705.1"/>
    <property type="molecule type" value="Genomic_DNA"/>
</dbReference>
<dbReference type="PANTHER" id="PTHR14957:SF1">
    <property type="entry name" value="UBIQUITIN-LIKE-CONJUGATING ENZYME ATG10"/>
    <property type="match status" value="1"/>
</dbReference>
<evidence type="ECO:0000256" key="2">
    <source>
        <dbReference type="ARBA" id="ARBA00021099"/>
    </source>
</evidence>
<evidence type="ECO:0000256" key="5">
    <source>
        <dbReference type="ARBA" id="ARBA00022927"/>
    </source>
</evidence>
<evidence type="ECO:0000313" key="8">
    <source>
        <dbReference type="EMBL" id="KAK7747705.1"/>
    </source>
</evidence>
<dbReference type="AlphaFoldDB" id="A0AAN9UGS7"/>
<proteinExistence type="inferred from homology"/>
<dbReference type="InterPro" id="IPR007135">
    <property type="entry name" value="Atg3/Atg10"/>
</dbReference>
<sequence>MESTASYNRSAYQQYPYLTQEEFAETCHLLDSRYCRATLGPLRKQWRLNVHTALNMSFAAADSDFVTYLQITRPLDENAVDDELASQLDTFSLGGRAQEDHAGDDSLMEADAMMIEMEDADKIHLHPTYRTPCLWFSLHNLPAGEPALDIETVFRRLVPDQFKDSLRSPGGIGGISADHHPVTGVPSFFVHPCMLGDAMAHFDCPKEDYLMAWLGLVGGPVGLWVPREIAMT</sequence>
<keyword evidence="3" id="KW-0808">Transferase</keyword>
<evidence type="ECO:0000256" key="6">
    <source>
        <dbReference type="ARBA" id="ARBA00023006"/>
    </source>
</evidence>
<evidence type="ECO:0000256" key="1">
    <source>
        <dbReference type="ARBA" id="ARBA00005696"/>
    </source>
</evidence>
<evidence type="ECO:0000256" key="4">
    <source>
        <dbReference type="ARBA" id="ARBA00022786"/>
    </source>
</evidence>
<dbReference type="Pfam" id="PF03987">
    <property type="entry name" value="Autophagy_act_C"/>
    <property type="match status" value="1"/>
</dbReference>
<evidence type="ECO:0000256" key="3">
    <source>
        <dbReference type="ARBA" id="ARBA00022679"/>
    </source>
</evidence>